<evidence type="ECO:0000313" key="2">
    <source>
        <dbReference type="Proteomes" id="UP000035088"/>
    </source>
</evidence>
<dbReference type="STRING" id="1073574.GOARA_061_00910"/>
<keyword evidence="2" id="KW-1185">Reference proteome</keyword>
<comment type="caution">
    <text evidence="1">The sequence shown here is derived from an EMBL/GenBank/DDBJ whole genome shotgun (WGS) entry which is preliminary data.</text>
</comment>
<gene>
    <name evidence="1" type="ORF">GOARA_061_00910</name>
</gene>
<accession>G7H477</accession>
<name>G7H477_9ACTN</name>
<dbReference type="PANTHER" id="PTHR39441">
    <property type="entry name" value="DUF2252 DOMAIN-CONTAINING PROTEIN"/>
    <property type="match status" value="1"/>
</dbReference>
<sequence>MKRFLTGLVVLAREHGMRNRATERAVRAGYQGYRRWIGTYGRRSELDVWYDTISVEQLGRYTTAAHDARLEKWLKRRGAKSSNRSAYAKLTRAVDGRRRIVDRPPYRAHESIDLTRLDSVLGSYRSSVPDPLGVLLDHYDVVDAVRQVVGVGSVGMRDYLVLCEDRRTGDPLFLQVKQAGPSVYERWLGESRYPSHGERVVAGQQLLQRAPDMFLGWTTIDGMDFYVRQFRDGKVVATGEQLVRRLPDYARACGRVLARAHARSGDAAAIADYLGSAQKVEDAFTAFAFAYDQQNARDHAKLAVAIEDGRVEAVPGWP</sequence>
<dbReference type="AlphaFoldDB" id="G7H477"/>
<dbReference type="InterPro" id="IPR018721">
    <property type="entry name" value="DUF2252"/>
</dbReference>
<dbReference type="PANTHER" id="PTHR39441:SF1">
    <property type="entry name" value="DUF2252 DOMAIN-CONTAINING PROTEIN"/>
    <property type="match status" value="1"/>
</dbReference>
<dbReference type="EMBL" id="BAEE01000061">
    <property type="protein sequence ID" value="GAB10652.1"/>
    <property type="molecule type" value="Genomic_DNA"/>
</dbReference>
<proteinExistence type="predicted"/>
<organism evidence="1 2">
    <name type="scientific">Gordonia araii NBRC 100433</name>
    <dbReference type="NCBI Taxonomy" id="1073574"/>
    <lineage>
        <taxon>Bacteria</taxon>
        <taxon>Bacillati</taxon>
        <taxon>Actinomycetota</taxon>
        <taxon>Actinomycetes</taxon>
        <taxon>Mycobacteriales</taxon>
        <taxon>Gordoniaceae</taxon>
        <taxon>Gordonia</taxon>
    </lineage>
</organism>
<dbReference type="Pfam" id="PF10009">
    <property type="entry name" value="DUF2252"/>
    <property type="match status" value="1"/>
</dbReference>
<evidence type="ECO:0000313" key="1">
    <source>
        <dbReference type="EMBL" id="GAB10652.1"/>
    </source>
</evidence>
<reference evidence="1 2" key="1">
    <citation type="submission" date="2011-11" db="EMBL/GenBank/DDBJ databases">
        <title>Whole genome shotgun sequence of Gordonia araii NBRC 100433.</title>
        <authorList>
            <person name="Yoshida Y."/>
            <person name="Hosoyama A."/>
            <person name="Tsuchikane K."/>
            <person name="Katsumata H."/>
            <person name="Yamazaki S."/>
            <person name="Fujita N."/>
        </authorList>
    </citation>
    <scope>NUCLEOTIDE SEQUENCE [LARGE SCALE GENOMIC DNA]</scope>
    <source>
        <strain evidence="1 2">NBRC 100433</strain>
    </source>
</reference>
<dbReference type="Proteomes" id="UP000035088">
    <property type="component" value="Unassembled WGS sequence"/>
</dbReference>
<protein>
    <recommendedName>
        <fullName evidence="3">DUF2252 domain-containing protein</fullName>
    </recommendedName>
</protein>
<evidence type="ECO:0008006" key="3">
    <source>
        <dbReference type="Google" id="ProtNLM"/>
    </source>
</evidence>